<evidence type="ECO:0000313" key="2">
    <source>
        <dbReference type="Proteomes" id="UP000059672"/>
    </source>
</evidence>
<keyword evidence="2" id="KW-1185">Reference proteome</keyword>
<dbReference type="SUPFAM" id="SSF53254">
    <property type="entry name" value="Phosphoglycerate mutase-like"/>
    <property type="match status" value="1"/>
</dbReference>
<dbReference type="CDD" id="cd07040">
    <property type="entry name" value="HP"/>
    <property type="match status" value="1"/>
</dbReference>
<dbReference type="InterPro" id="IPR029033">
    <property type="entry name" value="His_PPase_superfam"/>
</dbReference>
<proteinExistence type="predicted"/>
<organism evidence="1 2">
    <name type="scientific">Lutibacter profundi</name>
    <dbReference type="NCBI Taxonomy" id="1622118"/>
    <lineage>
        <taxon>Bacteria</taxon>
        <taxon>Pseudomonadati</taxon>
        <taxon>Bacteroidota</taxon>
        <taxon>Flavobacteriia</taxon>
        <taxon>Flavobacteriales</taxon>
        <taxon>Flavobacteriaceae</taxon>
        <taxon>Lutibacter</taxon>
    </lineage>
</organism>
<dbReference type="STRING" id="1622118.Lupro_01820"/>
<reference evidence="1 2" key="2">
    <citation type="journal article" date="2016" name="Int. J. Syst. Evol. Microbiol.">
        <title>Lutibacter profundi sp. nov., isolated from a deep-sea hydrothermal system on the Arctic Mid-Ocean Ridge and emended description of the genus Lutibacter.</title>
        <authorList>
            <person name="Le Moine Bauer S."/>
            <person name="Roalkvam I."/>
            <person name="Steen I.H."/>
            <person name="Dahle H."/>
        </authorList>
    </citation>
    <scope>NUCLEOTIDE SEQUENCE [LARGE SCALE GENOMIC DNA]</scope>
    <source>
        <strain evidence="1 2">LP1</strain>
    </source>
</reference>
<protein>
    <recommendedName>
        <fullName evidence="3">Phosphoglycerate mutase</fullName>
    </recommendedName>
</protein>
<sequence length="168" mass="19593">MKYYFFLLLIIINLSAAKSQEKKGEVTTYYLIRHAEKDRTNNLNKDPNLTEKGRKRAKKWSVVFKNIPFDLIYSTNYNRTKQTAKPTANCKNLEIQYYNPKNLYNEKFKLKTTGKTVLVVGHSNTTPQFVNKIIEEEKYANIDDSNNSNLYIVTIINGQKTTILLKIE</sequence>
<dbReference type="PATRIC" id="fig|1622118.3.peg.371"/>
<reference evidence="2" key="1">
    <citation type="submission" date="2015-12" db="EMBL/GenBank/DDBJ databases">
        <title>Complete genome sequence of Lutibacter profundus strain LP1.</title>
        <authorList>
            <person name="Wissuwa J."/>
            <person name="Le Moine Bauer S."/>
            <person name="Stokke R."/>
            <person name="Dahle H."/>
            <person name="Steen I.H."/>
        </authorList>
    </citation>
    <scope>NUCLEOTIDE SEQUENCE [LARGE SCALE GENOMIC DNA]</scope>
    <source>
        <strain evidence="2">LP1</strain>
    </source>
</reference>
<dbReference type="RefSeq" id="WP_068205785.1">
    <property type="nucleotide sequence ID" value="NZ_CP013355.1"/>
</dbReference>
<dbReference type="OrthoDB" id="3296006at2"/>
<dbReference type="KEGG" id="lut:Lupro_01820"/>
<gene>
    <name evidence="1" type="ORF">Lupro_01820</name>
</gene>
<dbReference type="AlphaFoldDB" id="A0A0X8G4T2"/>
<dbReference type="EMBL" id="CP013355">
    <property type="protein sequence ID" value="AMC10067.1"/>
    <property type="molecule type" value="Genomic_DNA"/>
</dbReference>
<evidence type="ECO:0000313" key="1">
    <source>
        <dbReference type="EMBL" id="AMC10067.1"/>
    </source>
</evidence>
<evidence type="ECO:0008006" key="3">
    <source>
        <dbReference type="Google" id="ProtNLM"/>
    </source>
</evidence>
<name>A0A0X8G4T2_9FLAO</name>
<dbReference type="Gene3D" id="3.40.50.1240">
    <property type="entry name" value="Phosphoglycerate mutase-like"/>
    <property type="match status" value="1"/>
</dbReference>
<dbReference type="Pfam" id="PF00300">
    <property type="entry name" value="His_Phos_1"/>
    <property type="match status" value="1"/>
</dbReference>
<accession>A0A0X8G4T2</accession>
<dbReference type="InterPro" id="IPR013078">
    <property type="entry name" value="His_Pase_superF_clade-1"/>
</dbReference>
<dbReference type="Proteomes" id="UP000059672">
    <property type="component" value="Chromosome"/>
</dbReference>